<reference evidence="3" key="1">
    <citation type="submission" date="2015-11" db="EMBL/GenBank/DDBJ databases">
        <title>De novo transcriptome assembly of four potential Pierce s Disease insect vectors from Arizona vineyards.</title>
        <authorList>
            <person name="Tassone E.E."/>
        </authorList>
    </citation>
    <scope>NUCLEOTIDE SEQUENCE</scope>
</reference>
<gene>
    <name evidence="3" type="ORF">g.26906</name>
</gene>
<protein>
    <recommendedName>
        <fullName evidence="4">Protein TsetseEP domain-containing protein</fullName>
    </recommendedName>
</protein>
<accession>A0A1B6KEH3</accession>
<evidence type="ECO:0008006" key="4">
    <source>
        <dbReference type="Google" id="ProtNLM"/>
    </source>
</evidence>
<evidence type="ECO:0000256" key="2">
    <source>
        <dbReference type="SAM" id="SignalP"/>
    </source>
</evidence>
<evidence type="ECO:0000313" key="3">
    <source>
        <dbReference type="EMBL" id="JAT09829.1"/>
    </source>
</evidence>
<proteinExistence type="predicted"/>
<evidence type="ECO:0000256" key="1">
    <source>
        <dbReference type="SAM" id="MobiDB-lite"/>
    </source>
</evidence>
<feature type="signal peptide" evidence="2">
    <location>
        <begin position="1"/>
        <end position="20"/>
    </location>
</feature>
<organism evidence="3">
    <name type="scientific">Graphocephala atropunctata</name>
    <dbReference type="NCBI Taxonomy" id="36148"/>
    <lineage>
        <taxon>Eukaryota</taxon>
        <taxon>Metazoa</taxon>
        <taxon>Ecdysozoa</taxon>
        <taxon>Arthropoda</taxon>
        <taxon>Hexapoda</taxon>
        <taxon>Insecta</taxon>
        <taxon>Pterygota</taxon>
        <taxon>Neoptera</taxon>
        <taxon>Paraneoptera</taxon>
        <taxon>Hemiptera</taxon>
        <taxon>Auchenorrhyncha</taxon>
        <taxon>Membracoidea</taxon>
        <taxon>Cicadellidae</taxon>
        <taxon>Cicadellinae</taxon>
        <taxon>Cicadellini</taxon>
        <taxon>Graphocephala</taxon>
    </lineage>
</organism>
<name>A0A1B6KEH3_9HEMI</name>
<dbReference type="AlphaFoldDB" id="A0A1B6KEH3"/>
<sequence>MAALTHVILVLVGFLACVFGQISVEDIQFQMNAWNQYLYERPMEIEQKTCELAINVTQNLVTTFARDLDTMLTTTHQTFRLVNSVVKARGATACIRELQEHLRNISVAESEGFHSCVTPVIHGQTQLKTDFTAVYNKYLEAFKTTLADLDMCKSKFPNERDVGKMLQCVQINTDRYYKEVVKIRDEHLKKPCMKYFVDHVISCVEKSLDNVVEETLQLLSSLVHCAKVGNAVINSDVIASIKSSESHIILRPTINTQIAEAQNLYDELNKTADKNFREFIEILVDAKIHILYEEPEGKHAGLVKEAMIPYFTTIDQSLSENKDHKDTTCGNTALQRVKEHVQWGAQEFEQCYKTSAADITIELNDIADSHRFLAGKINDLGNVAILECLNAGYIFGTKTIKTCFDMKLGYFQAFEAPKHDQFVEKMRRIKNVKMGFYDNATALLPCAEKFLKQTKQKADNELYVYQKCMYKHSGTDYSVIDLLNSKSTGPPVTRSSRSSSISIKRSN</sequence>
<keyword evidence="2" id="KW-0732">Signal</keyword>
<feature type="chain" id="PRO_5008586640" description="Protein TsetseEP domain-containing protein" evidence="2">
    <location>
        <begin position="21"/>
        <end position="507"/>
    </location>
</feature>
<feature type="compositionally biased region" description="Low complexity" evidence="1">
    <location>
        <begin position="494"/>
        <end position="507"/>
    </location>
</feature>
<dbReference type="EMBL" id="GEBQ01030148">
    <property type="protein sequence ID" value="JAT09829.1"/>
    <property type="molecule type" value="Transcribed_RNA"/>
</dbReference>
<feature type="region of interest" description="Disordered" evidence="1">
    <location>
        <begin position="488"/>
        <end position="507"/>
    </location>
</feature>